<sequence length="135" mass="15847">MTSAGRYPAVVSFDKHISDLRFAQIAYDQYKQRYVIAVEIRDMDEGYLFNSENDRMMNLLVPQQFKVRLDQDFYDADTVEYKPVGRLKLTVMSRTTNIMSAAVFINMSYFDHDRAPWEIPEQLKSAFGPDEYEGY</sequence>
<proteinExistence type="predicted"/>
<dbReference type="EMBL" id="MW892741">
    <property type="protein sequence ID" value="UVZ35063.1"/>
    <property type="molecule type" value="Genomic_DNA"/>
</dbReference>
<dbReference type="EMBL" id="MW892740">
    <property type="protein sequence ID" value="UVZ34892.1"/>
    <property type="molecule type" value="Genomic_DNA"/>
</dbReference>
<evidence type="ECO:0000313" key="2">
    <source>
        <dbReference type="EMBL" id="UVZ35063.1"/>
    </source>
</evidence>
<reference evidence="1" key="2">
    <citation type="submission" date="2021-04" db="EMBL/GenBank/DDBJ databases">
        <title>Melanchra picta nucleopolyhedrovirus is an isolate of species Mamestra configurata nucleopolyhedrovirus A.</title>
        <authorList>
            <person name="Harrison R.L."/>
            <person name="Rowley D.L."/>
        </authorList>
    </citation>
    <scope>NUCLEOTIDE SEQUENCE</scope>
    <source>
        <strain evidence="1">185</strain>
        <strain evidence="2">600</strain>
    </source>
</reference>
<organism evidence="1">
    <name type="scientific">Melanchra picta nucleopolyhedrovirus</name>
    <dbReference type="NCBI Taxonomy" id="2975247"/>
    <lineage>
        <taxon>Viruses</taxon>
        <taxon>Viruses incertae sedis</taxon>
        <taxon>Naldaviricetes</taxon>
        <taxon>Lefavirales</taxon>
        <taxon>Baculoviridae</taxon>
        <taxon>Alphabaculovirus</taxon>
        <taxon>Alphabaculovirus maconfiguratae</taxon>
    </lineage>
</organism>
<protein>
    <submittedName>
        <fullName evidence="1">Uncharacterized protein</fullName>
    </submittedName>
</protein>
<name>A0AA49CJ29_NPVMC</name>
<reference evidence="1" key="1">
    <citation type="journal article" date="1968" name="J. Invertebr. Pathol.">
        <title>A previously undescribed polyhedrosis of the zebra caterpillar, Ceramica picta.</title>
        <authorList>
            <person name="Adams J.R."/>
            <person name="Wallis R.L."/>
            <person name="Wilcox T.A."/>
            <person name="Faust R.M."/>
        </authorList>
    </citation>
    <scope>NUCLEOTIDE SEQUENCE</scope>
    <source>
        <strain evidence="1">185</strain>
        <strain evidence="2">600</strain>
    </source>
</reference>
<accession>A0AA49CJ29</accession>
<evidence type="ECO:0000313" key="1">
    <source>
        <dbReference type="EMBL" id="UVZ34892.1"/>
    </source>
</evidence>